<evidence type="ECO:0000256" key="2">
    <source>
        <dbReference type="ARBA" id="ARBA00012417"/>
    </source>
</evidence>
<gene>
    <name evidence="7" type="ORF">THASP1DRAFT_33487</name>
</gene>
<feature type="domain" description="DNA-directed DNA polymerase family B multifunctional" evidence="6">
    <location>
        <begin position="1"/>
        <end position="180"/>
    </location>
</feature>
<reference evidence="8" key="1">
    <citation type="journal article" date="2018" name="Nat. Microbiol.">
        <title>Leveraging single-cell genomics to expand the fungal tree of life.</title>
        <authorList>
            <person name="Ahrendt S.R."/>
            <person name="Quandt C.A."/>
            <person name="Ciobanu D."/>
            <person name="Clum A."/>
            <person name="Salamov A."/>
            <person name="Andreopoulos B."/>
            <person name="Cheng J.F."/>
            <person name="Woyke T."/>
            <person name="Pelin A."/>
            <person name="Henrissat B."/>
            <person name="Reynolds N.K."/>
            <person name="Benny G.L."/>
            <person name="Smith M.E."/>
            <person name="James T.Y."/>
            <person name="Grigoriev I.V."/>
        </authorList>
    </citation>
    <scope>NUCLEOTIDE SEQUENCE [LARGE SCALE GENOMIC DNA]</scope>
    <source>
        <strain evidence="8">RSA 1356</strain>
    </source>
</reference>
<dbReference type="Gene3D" id="3.90.1600.10">
    <property type="entry name" value="Palm domain of DNA polymerase"/>
    <property type="match status" value="1"/>
</dbReference>
<dbReference type="InterPro" id="IPR006172">
    <property type="entry name" value="DNA-dir_DNA_pol_B"/>
</dbReference>
<dbReference type="OrthoDB" id="2414538at2759"/>
<dbReference type="EC" id="2.7.7.7" evidence="2"/>
<evidence type="ECO:0000259" key="6">
    <source>
        <dbReference type="Pfam" id="PF00136"/>
    </source>
</evidence>
<sequence>MEPRANFYKDPTLVLDFRSLYPSLMIAQNICYSTCLGHLWRRELGVISYSPPVGVLASLEDRLHVAPNGVMFVDETARKSVFAQMLHELLETRAMVKQSMKLGTDGKPGLLRLFSAREQGLKFIANVMFGYMTASYSGRMPCVELADAIVMSGRETLDKAIRTIEKDGRWPARIVYGDTD</sequence>
<organism evidence="7 8">
    <name type="scientific">Thamnocephalis sphaerospora</name>
    <dbReference type="NCBI Taxonomy" id="78915"/>
    <lineage>
        <taxon>Eukaryota</taxon>
        <taxon>Fungi</taxon>
        <taxon>Fungi incertae sedis</taxon>
        <taxon>Zoopagomycota</taxon>
        <taxon>Zoopagomycotina</taxon>
        <taxon>Zoopagomycetes</taxon>
        <taxon>Zoopagales</taxon>
        <taxon>Sigmoideomycetaceae</taxon>
        <taxon>Thamnocephalis</taxon>
    </lineage>
</organism>
<keyword evidence="4" id="KW-0548">Nucleotidyltransferase</keyword>
<feature type="non-terminal residue" evidence="7">
    <location>
        <position position="180"/>
    </location>
</feature>
<dbReference type="EMBL" id="KZ993508">
    <property type="protein sequence ID" value="RKP04713.1"/>
    <property type="molecule type" value="Genomic_DNA"/>
</dbReference>
<dbReference type="STRING" id="78915.A0A4P9XGE8"/>
<dbReference type="InterPro" id="IPR006134">
    <property type="entry name" value="DNA-dir_DNA_pol_B_multi_dom"/>
</dbReference>
<name>A0A4P9XGE8_9FUNG</name>
<dbReference type="GO" id="GO:0016035">
    <property type="term" value="C:zeta DNA polymerase complex"/>
    <property type="evidence" value="ECO:0007669"/>
    <property type="project" value="InterPro"/>
</dbReference>
<dbReference type="InterPro" id="IPR043502">
    <property type="entry name" value="DNA/RNA_pol_sf"/>
</dbReference>
<comment type="similarity">
    <text evidence="1">Belongs to the DNA polymerase type-B family.</text>
</comment>
<dbReference type="GO" id="GO:0042276">
    <property type="term" value="P:error-prone translesion synthesis"/>
    <property type="evidence" value="ECO:0007669"/>
    <property type="project" value="TreeGrafter"/>
</dbReference>
<dbReference type="Pfam" id="PF00136">
    <property type="entry name" value="DNA_pol_B"/>
    <property type="match status" value="1"/>
</dbReference>
<proteinExistence type="inferred from homology"/>
<evidence type="ECO:0000313" key="8">
    <source>
        <dbReference type="Proteomes" id="UP000271241"/>
    </source>
</evidence>
<dbReference type="GO" id="GO:0005634">
    <property type="term" value="C:nucleus"/>
    <property type="evidence" value="ECO:0007669"/>
    <property type="project" value="TreeGrafter"/>
</dbReference>
<evidence type="ECO:0000313" key="7">
    <source>
        <dbReference type="EMBL" id="RKP04713.1"/>
    </source>
</evidence>
<protein>
    <recommendedName>
        <fullName evidence="2">DNA-directed DNA polymerase</fullName>
        <ecNumber evidence="2">2.7.7.7</ecNumber>
    </recommendedName>
</protein>
<dbReference type="SUPFAM" id="SSF56672">
    <property type="entry name" value="DNA/RNA polymerases"/>
    <property type="match status" value="1"/>
</dbReference>
<dbReference type="InterPro" id="IPR023211">
    <property type="entry name" value="DNA_pol_palm_dom_sf"/>
</dbReference>
<dbReference type="GO" id="GO:0003677">
    <property type="term" value="F:DNA binding"/>
    <property type="evidence" value="ECO:0007669"/>
    <property type="project" value="InterPro"/>
</dbReference>
<dbReference type="InterPro" id="IPR030559">
    <property type="entry name" value="PolZ_Rev3"/>
</dbReference>
<dbReference type="Proteomes" id="UP000271241">
    <property type="component" value="Unassembled WGS sequence"/>
</dbReference>
<evidence type="ECO:0000256" key="3">
    <source>
        <dbReference type="ARBA" id="ARBA00022679"/>
    </source>
</evidence>
<evidence type="ECO:0000256" key="4">
    <source>
        <dbReference type="ARBA" id="ARBA00022695"/>
    </source>
</evidence>
<dbReference type="PRINTS" id="PR00106">
    <property type="entry name" value="DNAPOLB"/>
</dbReference>
<evidence type="ECO:0000256" key="1">
    <source>
        <dbReference type="ARBA" id="ARBA00005755"/>
    </source>
</evidence>
<accession>A0A4P9XGE8</accession>
<dbReference type="PANTHER" id="PTHR45812:SF1">
    <property type="entry name" value="DNA POLYMERASE ZETA CATALYTIC SUBUNIT"/>
    <property type="match status" value="1"/>
</dbReference>
<keyword evidence="8" id="KW-1185">Reference proteome</keyword>
<dbReference type="GO" id="GO:0000724">
    <property type="term" value="P:double-strand break repair via homologous recombination"/>
    <property type="evidence" value="ECO:0007669"/>
    <property type="project" value="TreeGrafter"/>
</dbReference>
<dbReference type="GO" id="GO:0000166">
    <property type="term" value="F:nucleotide binding"/>
    <property type="evidence" value="ECO:0007669"/>
    <property type="project" value="InterPro"/>
</dbReference>
<evidence type="ECO:0000256" key="5">
    <source>
        <dbReference type="ARBA" id="ARBA00022932"/>
    </source>
</evidence>
<keyword evidence="5" id="KW-0239">DNA-directed DNA polymerase</keyword>
<dbReference type="GO" id="GO:0003887">
    <property type="term" value="F:DNA-directed DNA polymerase activity"/>
    <property type="evidence" value="ECO:0007669"/>
    <property type="project" value="UniProtKB-KW"/>
</dbReference>
<dbReference type="Gene3D" id="1.10.287.690">
    <property type="entry name" value="Helix hairpin bin"/>
    <property type="match status" value="1"/>
</dbReference>
<keyword evidence="3" id="KW-0808">Transferase</keyword>
<dbReference type="AlphaFoldDB" id="A0A4P9XGE8"/>
<dbReference type="PANTHER" id="PTHR45812">
    <property type="entry name" value="DNA POLYMERASE ZETA CATALYTIC SUBUNIT"/>
    <property type="match status" value="1"/>
</dbReference>